<name>A0AAC9AQX2_AMIAI</name>
<dbReference type="Proteomes" id="UP000075755">
    <property type="component" value="Chromosome"/>
</dbReference>
<dbReference type="AlphaFoldDB" id="A0AAC9AQX2"/>
<evidence type="ECO:0000256" key="1">
    <source>
        <dbReference type="SAM" id="MobiDB-lite"/>
    </source>
</evidence>
<dbReference type="KEGG" id="aak:AA2016_2198"/>
<evidence type="ECO:0000313" key="4">
    <source>
        <dbReference type="Proteomes" id="UP000075755"/>
    </source>
</evidence>
<keyword evidence="5" id="KW-1185">Reference proteome</keyword>
<feature type="compositionally biased region" description="Basic and acidic residues" evidence="1">
    <location>
        <begin position="41"/>
        <end position="51"/>
    </location>
</feature>
<evidence type="ECO:0000313" key="3">
    <source>
        <dbReference type="EMBL" id="MBB3705893.1"/>
    </source>
</evidence>
<reference evidence="3 5" key="2">
    <citation type="submission" date="2020-08" db="EMBL/GenBank/DDBJ databases">
        <title>Genomic Encyclopedia of Type Strains, Phase IV (KMG-IV): sequencing the most valuable type-strain genomes for metagenomic binning, comparative biology and taxonomic classification.</title>
        <authorList>
            <person name="Goeker M."/>
        </authorList>
    </citation>
    <scope>NUCLEOTIDE SEQUENCE [LARGE SCALE GENOMIC DNA]</scope>
    <source>
        <strain evidence="3 5">DSM 10368</strain>
    </source>
</reference>
<feature type="region of interest" description="Disordered" evidence="1">
    <location>
        <begin position="27"/>
        <end position="51"/>
    </location>
</feature>
<dbReference type="EMBL" id="CP015005">
    <property type="protein sequence ID" value="AMS41128.1"/>
    <property type="molecule type" value="Genomic_DNA"/>
</dbReference>
<evidence type="ECO:0000313" key="2">
    <source>
        <dbReference type="EMBL" id="AMS41128.1"/>
    </source>
</evidence>
<gene>
    <name evidence="2" type="ORF">AA2016_2198</name>
    <name evidence="3" type="ORF">FHS67_002212</name>
</gene>
<accession>A0AAC9AQX2</accession>
<dbReference type="EMBL" id="JACICB010000007">
    <property type="protein sequence ID" value="MBB3705893.1"/>
    <property type="molecule type" value="Genomic_DNA"/>
</dbReference>
<dbReference type="Proteomes" id="UP000577697">
    <property type="component" value="Unassembled WGS sequence"/>
</dbReference>
<sequence>MKQLPVVSMKKISDTVRRVLRRFRRHGRPSSLPSYLQRDIGQPHKPDRPRHWADLTPDGLSHRMIEQSQWVISSGEIEFAMVWNAAFSSAMFLVGK</sequence>
<organism evidence="2 4">
    <name type="scientific">Aminobacter aminovorans</name>
    <name type="common">Chelatobacter heintzii</name>
    <dbReference type="NCBI Taxonomy" id="83263"/>
    <lineage>
        <taxon>Bacteria</taxon>
        <taxon>Pseudomonadati</taxon>
        <taxon>Pseudomonadota</taxon>
        <taxon>Alphaproteobacteria</taxon>
        <taxon>Hyphomicrobiales</taxon>
        <taxon>Phyllobacteriaceae</taxon>
        <taxon>Aminobacter</taxon>
    </lineage>
</organism>
<evidence type="ECO:0000313" key="5">
    <source>
        <dbReference type="Proteomes" id="UP000577697"/>
    </source>
</evidence>
<protein>
    <submittedName>
        <fullName evidence="2">Uncharacterized protein</fullName>
    </submittedName>
</protein>
<reference evidence="2 4" key="1">
    <citation type="submission" date="2016-03" db="EMBL/GenBank/DDBJ databases">
        <title>Complete genome of Aminobacter aminovorans KCTC 2477.</title>
        <authorList>
            <person name="Kim K.M."/>
        </authorList>
    </citation>
    <scope>NUCLEOTIDE SEQUENCE [LARGE SCALE GENOMIC DNA]</scope>
    <source>
        <strain evidence="2 4">KCTC 2477</strain>
    </source>
</reference>
<proteinExistence type="predicted"/>